<feature type="region of interest" description="Disordered" evidence="1">
    <location>
        <begin position="1"/>
        <end position="167"/>
    </location>
</feature>
<feature type="compositionally biased region" description="Basic and acidic residues" evidence="1">
    <location>
        <begin position="149"/>
        <end position="159"/>
    </location>
</feature>
<dbReference type="EMBL" id="JAAMPI010000188">
    <property type="protein sequence ID" value="KAF4634382.1"/>
    <property type="molecule type" value="Genomic_DNA"/>
</dbReference>
<name>A0A8H4RQU0_9HELO</name>
<feature type="compositionally biased region" description="Polar residues" evidence="1">
    <location>
        <begin position="113"/>
        <end position="128"/>
    </location>
</feature>
<organism evidence="2 3">
    <name type="scientific">Cudoniella acicularis</name>
    <dbReference type="NCBI Taxonomy" id="354080"/>
    <lineage>
        <taxon>Eukaryota</taxon>
        <taxon>Fungi</taxon>
        <taxon>Dikarya</taxon>
        <taxon>Ascomycota</taxon>
        <taxon>Pezizomycotina</taxon>
        <taxon>Leotiomycetes</taxon>
        <taxon>Helotiales</taxon>
        <taxon>Tricladiaceae</taxon>
        <taxon>Cudoniella</taxon>
    </lineage>
</organism>
<keyword evidence="3" id="KW-1185">Reference proteome</keyword>
<reference evidence="2 3" key="1">
    <citation type="submission" date="2020-03" db="EMBL/GenBank/DDBJ databases">
        <title>Draft Genome Sequence of Cudoniella acicularis.</title>
        <authorList>
            <person name="Buettner E."/>
            <person name="Kellner H."/>
        </authorList>
    </citation>
    <scope>NUCLEOTIDE SEQUENCE [LARGE SCALE GENOMIC DNA]</scope>
    <source>
        <strain evidence="2 3">DSM 108380</strain>
    </source>
</reference>
<sequence length="209" mass="23374">MIMTAVAVQQNGAHRQQYNPRQSPHSSNMSSPHQSRPQSYTSAGPVQMQRQEPPIQNGTSGPVNPRPTVSNDPVQVLNNYRASPSDMDQRRSLVSSGRNTPNPPQNTRDRRSSLQMRPTSAPSGTAESSQDESDIDRTRHRPKSMLQRSKSDFGPRGEEVDSQGEEEWQDWGARHGFEDHYASEEYVSQLANVGRTFLLPPILSPCIPR</sequence>
<evidence type="ECO:0000256" key="1">
    <source>
        <dbReference type="SAM" id="MobiDB-lite"/>
    </source>
</evidence>
<evidence type="ECO:0000313" key="2">
    <source>
        <dbReference type="EMBL" id="KAF4634382.1"/>
    </source>
</evidence>
<proteinExistence type="predicted"/>
<dbReference type="OrthoDB" id="3559809at2759"/>
<dbReference type="Proteomes" id="UP000566819">
    <property type="component" value="Unassembled WGS sequence"/>
</dbReference>
<feature type="compositionally biased region" description="Polar residues" evidence="1">
    <location>
        <begin position="7"/>
        <end position="82"/>
    </location>
</feature>
<comment type="caution">
    <text evidence="2">The sequence shown here is derived from an EMBL/GenBank/DDBJ whole genome shotgun (WGS) entry which is preliminary data.</text>
</comment>
<evidence type="ECO:0000313" key="3">
    <source>
        <dbReference type="Proteomes" id="UP000566819"/>
    </source>
</evidence>
<dbReference type="AlphaFoldDB" id="A0A8H4RQU0"/>
<accession>A0A8H4RQU0</accession>
<gene>
    <name evidence="2" type="ORF">G7Y89_g3716</name>
</gene>
<protein>
    <submittedName>
        <fullName evidence="2">Uncharacterized protein</fullName>
    </submittedName>
</protein>